<dbReference type="Proteomes" id="UP000051952">
    <property type="component" value="Unassembled WGS sequence"/>
</dbReference>
<sequence length="135" mass="15523">SPFHYRLDWLMWFAGFQRIEQAPWLVHLALKVLQAPHDTKAQAVLAQLGVEDPFLSRHGDRPTHVRMRSQEYKLLPMELHNVTSVLCFLTDVATSVYTGNRTLPSPYWRTVGGSNLYMEVMTEAHLASVVRQFLS</sequence>
<dbReference type="PANTHER" id="PTHR14463">
    <property type="entry name" value="LIPASE MATURATION FACTOR"/>
    <property type="match status" value="1"/>
</dbReference>
<protein>
    <submittedName>
        <fullName evidence="2">Lipase maturation factor, putative</fullName>
    </submittedName>
</protein>
<dbReference type="OrthoDB" id="434126at2759"/>
<dbReference type="PANTHER" id="PTHR14463:SF10">
    <property type="entry name" value="LIPASE MATURATION FACTOR 1"/>
    <property type="match status" value="1"/>
</dbReference>
<evidence type="ECO:0000313" key="2">
    <source>
        <dbReference type="EMBL" id="CUE60692.1"/>
    </source>
</evidence>
<proteinExistence type="predicted"/>
<name>A0A0S4IH74_BODSA</name>
<reference evidence="3" key="1">
    <citation type="submission" date="2015-09" db="EMBL/GenBank/DDBJ databases">
        <authorList>
            <consortium name="Pathogen Informatics"/>
        </authorList>
    </citation>
    <scope>NUCLEOTIDE SEQUENCE [LARGE SCALE GENOMIC DNA]</scope>
    <source>
        <strain evidence="3">Lake Konstanz</strain>
    </source>
</reference>
<keyword evidence="3" id="KW-1185">Reference proteome</keyword>
<feature type="domain" description="Lipase maturation factor 1/2 C-terminal" evidence="1">
    <location>
        <begin position="1"/>
        <end position="75"/>
    </location>
</feature>
<feature type="non-terminal residue" evidence="2">
    <location>
        <position position="1"/>
    </location>
</feature>
<dbReference type="EMBL" id="CYKH01000023">
    <property type="protein sequence ID" value="CUE60692.1"/>
    <property type="molecule type" value="Genomic_DNA"/>
</dbReference>
<dbReference type="InterPro" id="IPR009613">
    <property type="entry name" value="LMF"/>
</dbReference>
<dbReference type="GO" id="GO:0051604">
    <property type="term" value="P:protein maturation"/>
    <property type="evidence" value="ECO:0007669"/>
    <property type="project" value="InterPro"/>
</dbReference>
<evidence type="ECO:0000259" key="1">
    <source>
        <dbReference type="Pfam" id="PF25179"/>
    </source>
</evidence>
<evidence type="ECO:0000313" key="3">
    <source>
        <dbReference type="Proteomes" id="UP000051952"/>
    </source>
</evidence>
<organism evidence="2 3">
    <name type="scientific">Bodo saltans</name>
    <name type="common">Flagellated protozoan</name>
    <dbReference type="NCBI Taxonomy" id="75058"/>
    <lineage>
        <taxon>Eukaryota</taxon>
        <taxon>Discoba</taxon>
        <taxon>Euglenozoa</taxon>
        <taxon>Kinetoplastea</taxon>
        <taxon>Metakinetoplastina</taxon>
        <taxon>Eubodonida</taxon>
        <taxon>Bodonidae</taxon>
        <taxon>Bodo</taxon>
    </lineage>
</organism>
<accession>A0A0S4IH74</accession>
<dbReference type="InterPro" id="IPR057433">
    <property type="entry name" value="LMF1/2_C"/>
</dbReference>
<dbReference type="GO" id="GO:0005789">
    <property type="term" value="C:endoplasmic reticulum membrane"/>
    <property type="evidence" value="ECO:0007669"/>
    <property type="project" value="TreeGrafter"/>
</dbReference>
<dbReference type="AlphaFoldDB" id="A0A0S4IH74"/>
<dbReference type="VEuPathDB" id="TriTrypDB:BSAL_49635"/>
<gene>
    <name evidence="2" type="ORF">BSAL_49635</name>
</gene>
<dbReference type="Pfam" id="PF25179">
    <property type="entry name" value="LMF1_C"/>
    <property type="match status" value="1"/>
</dbReference>